<gene>
    <name evidence="1" type="ORF">RHSIM_Rhsim10G0117400</name>
</gene>
<dbReference type="AlphaFoldDB" id="A0A834LBT3"/>
<sequence length="188" mass="21611">MATNNQISETMEIDVKATPSSFEEENSSVNCPLSPITTISGWDDPLPSNPPAIWGIKPPTERVVVEYEINHDKVVNLHNKVMELESSTWDLPPNPSKTLFKKYQSWLKTKTHKKAELLAKAEKRVMAMRLLVDKKIKMDAEEMARAKEHEFLTYAWEKFHVFVAWSFPHYFEIIKIDDEGDPIAPVEA</sequence>
<reference evidence="1" key="1">
    <citation type="submission" date="2019-11" db="EMBL/GenBank/DDBJ databases">
        <authorList>
            <person name="Liu Y."/>
            <person name="Hou J."/>
            <person name="Li T.-Q."/>
            <person name="Guan C.-H."/>
            <person name="Wu X."/>
            <person name="Wu H.-Z."/>
            <person name="Ling F."/>
            <person name="Zhang R."/>
            <person name="Shi X.-G."/>
            <person name="Ren J.-P."/>
            <person name="Chen E.-F."/>
            <person name="Sun J.-M."/>
        </authorList>
    </citation>
    <scope>NUCLEOTIDE SEQUENCE</scope>
    <source>
        <strain evidence="1">Adult_tree_wgs_1</strain>
        <tissue evidence="1">Leaves</tissue>
    </source>
</reference>
<dbReference type="OrthoDB" id="10575255at2759"/>
<accession>A0A834LBT3</accession>
<evidence type="ECO:0000313" key="1">
    <source>
        <dbReference type="EMBL" id="KAF7128897.1"/>
    </source>
</evidence>
<proteinExistence type="predicted"/>
<protein>
    <submittedName>
        <fullName evidence="1">Uncharacterized protein</fullName>
    </submittedName>
</protein>
<organism evidence="1 2">
    <name type="scientific">Rhododendron simsii</name>
    <name type="common">Sims's rhododendron</name>
    <dbReference type="NCBI Taxonomy" id="118357"/>
    <lineage>
        <taxon>Eukaryota</taxon>
        <taxon>Viridiplantae</taxon>
        <taxon>Streptophyta</taxon>
        <taxon>Embryophyta</taxon>
        <taxon>Tracheophyta</taxon>
        <taxon>Spermatophyta</taxon>
        <taxon>Magnoliopsida</taxon>
        <taxon>eudicotyledons</taxon>
        <taxon>Gunneridae</taxon>
        <taxon>Pentapetalae</taxon>
        <taxon>asterids</taxon>
        <taxon>Ericales</taxon>
        <taxon>Ericaceae</taxon>
        <taxon>Ericoideae</taxon>
        <taxon>Rhodoreae</taxon>
        <taxon>Rhododendron</taxon>
    </lineage>
</organism>
<dbReference type="Proteomes" id="UP000626092">
    <property type="component" value="Unassembled WGS sequence"/>
</dbReference>
<comment type="caution">
    <text evidence="1">The sequence shown here is derived from an EMBL/GenBank/DDBJ whole genome shotgun (WGS) entry which is preliminary data.</text>
</comment>
<keyword evidence="2" id="KW-1185">Reference proteome</keyword>
<evidence type="ECO:0000313" key="2">
    <source>
        <dbReference type="Proteomes" id="UP000626092"/>
    </source>
</evidence>
<name>A0A834LBT3_RHOSS</name>
<dbReference type="EMBL" id="WJXA01000010">
    <property type="protein sequence ID" value="KAF7128897.1"/>
    <property type="molecule type" value="Genomic_DNA"/>
</dbReference>